<proteinExistence type="predicted"/>
<organism evidence="1 2">
    <name type="scientific">Phytomonospora endophytica</name>
    <dbReference type="NCBI Taxonomy" id="714109"/>
    <lineage>
        <taxon>Bacteria</taxon>
        <taxon>Bacillati</taxon>
        <taxon>Actinomycetota</taxon>
        <taxon>Actinomycetes</taxon>
        <taxon>Micromonosporales</taxon>
        <taxon>Micromonosporaceae</taxon>
        <taxon>Phytomonospora</taxon>
    </lineage>
</organism>
<dbReference type="Pfam" id="PF14428">
    <property type="entry name" value="DddA-like"/>
    <property type="match status" value="1"/>
</dbReference>
<dbReference type="RefSeq" id="WP_203686448.1">
    <property type="nucleotide sequence ID" value="NZ_BONT01000056.1"/>
</dbReference>
<protein>
    <submittedName>
        <fullName evidence="1">Uncharacterized protein</fullName>
    </submittedName>
</protein>
<evidence type="ECO:0000313" key="1">
    <source>
        <dbReference type="EMBL" id="MBB6036922.1"/>
    </source>
</evidence>
<dbReference type="Proteomes" id="UP000548476">
    <property type="component" value="Unassembled WGS sequence"/>
</dbReference>
<reference evidence="1 2" key="1">
    <citation type="submission" date="2020-08" db="EMBL/GenBank/DDBJ databases">
        <title>Genomic Encyclopedia of Type Strains, Phase IV (KMG-IV): sequencing the most valuable type-strain genomes for metagenomic binning, comparative biology and taxonomic classification.</title>
        <authorList>
            <person name="Goeker M."/>
        </authorList>
    </citation>
    <scope>NUCLEOTIDE SEQUENCE [LARGE SCALE GENOMIC DNA]</scope>
    <source>
        <strain evidence="1 2">YIM 65646</strain>
    </source>
</reference>
<dbReference type="AlphaFoldDB" id="A0A841FTQ1"/>
<comment type="caution">
    <text evidence="1">The sequence shown here is derived from an EMBL/GenBank/DDBJ whole genome shotgun (WGS) entry which is preliminary data.</text>
</comment>
<evidence type="ECO:0000313" key="2">
    <source>
        <dbReference type="Proteomes" id="UP000548476"/>
    </source>
</evidence>
<name>A0A841FTQ1_9ACTN</name>
<gene>
    <name evidence="1" type="ORF">HNR73_004795</name>
</gene>
<dbReference type="InterPro" id="IPR032724">
    <property type="entry name" value="SCP1.201-like"/>
</dbReference>
<dbReference type="EMBL" id="JACHGT010000010">
    <property type="protein sequence ID" value="MBB6036922.1"/>
    <property type="molecule type" value="Genomic_DNA"/>
</dbReference>
<accession>A0A841FTQ1</accession>
<sequence>MTVTSGSDEPRHMVGAIGQACEAIDRALRELDGAARDVNAYAVQVGGSGDFAPGGTAGILPGQAIAPALRPGAPTGRAAPAEWIERLPVWEKRRHARMRTRGLRIVDGFAVSDLCSGGDEYTDKVDHHWKSVRRPGEPPVLTVSKDIELKYAMRMRDSGLTDEIIVINKPDGPCAEEYGCDSLLSRFLPPGSSLTVCWPNGESRTYKATEAV</sequence>
<keyword evidence="2" id="KW-1185">Reference proteome</keyword>